<feature type="region of interest" description="Disordered" evidence="5">
    <location>
        <begin position="566"/>
        <end position="595"/>
    </location>
</feature>
<organism evidence="8">
    <name type="scientific">Timema californicum</name>
    <name type="common">California timema</name>
    <name type="synonym">Walking stick</name>
    <dbReference type="NCBI Taxonomy" id="61474"/>
    <lineage>
        <taxon>Eukaryota</taxon>
        <taxon>Metazoa</taxon>
        <taxon>Ecdysozoa</taxon>
        <taxon>Arthropoda</taxon>
        <taxon>Hexapoda</taxon>
        <taxon>Insecta</taxon>
        <taxon>Pterygota</taxon>
        <taxon>Neoptera</taxon>
        <taxon>Polyneoptera</taxon>
        <taxon>Phasmatodea</taxon>
        <taxon>Timematodea</taxon>
        <taxon>Timematoidea</taxon>
        <taxon>Timematidae</taxon>
        <taxon>Timema</taxon>
    </lineage>
</organism>
<feature type="compositionally biased region" description="Polar residues" evidence="5">
    <location>
        <begin position="459"/>
        <end position="476"/>
    </location>
</feature>
<sequence length="1035" mass="110093">MAEWPRALNSYRAMPPLTGEARSPGGSKATAANGVGGGQSGATAASTGTASKPHHSHQQQQQQQDPKPVECNLCHRKFKNIPALNGHMRLHGGYFKKDSESKKCEKKEVSGPPLQTASMSVRALIEEKIIQKRITNPHLAVSHAQTTHQITYATADASGRSGAPLHYSVQSPGGSVPGKDPPDLNIKLSSFVVPAPPPQAEKTTRRHSDSEHFVSPRLPSGGGTTTEQEAVALAELLLKRSSGASKVAVKRASSDPGSHQNSNPNSASPSPQPQQQLQLSFQGSETYSLAGVGVSYQTDDGGYFSPSIQDDVFQQSVQDTMLLNGMDPAQLAETIQFQAASLLQDQTTAEQLQDIASLEDYQNATGMQDSVHSPGVGQYQSHSNHSIHQDFQAVLNSPLPVNLVDFSAYGQQSPIPKDLSYQPTHSPLDQKEFINYTNSPHTVLTNSPLPSPLAHHDSPSFTYPTPPASQEGQSPSFGHGGMITSNTGCGLPLSSPQQGSTDSFVQSVISHGGHVPPVSSPLSAAFYTTNMSSSAAVEEALSEVLPAESMSGQGCMRSHGLGLYQSLVNPSPPPHSPLSATPVPSPLSISSVPASSSSVSSPLPSSYAQTQGQISFPLSPHHTLQSQMMPNSEDPLLSSSPKDFCSRKKFDFGGIHSFKLLGNGMVDFGMANSGLTGIMVDSNGELKFFQAANSHPAKNMMVIPASPIRVARKRSRPEPLYILPHPVPSYRSRLRAPRLQEPGSSSPPPQYTPPPMLSPARQGQGLFWQAVNVPHSASLSPATWPSSTTVSRNGTIESCGQEESSMPTETAPESDATPHINLGPDFQCVIPQWNPDREKANREPSYEHLLWDPGISKSARVSLLALAPAAPTTLPTAWTGPKSMFSEPSVTTPPQYTAPALAIDSREGHCLSRFPAPMGSPCFLHWSRPGNSGEHFHRHSLSFRNYPLPPIVTHVAGTIPLPPTVTPVAVTPVAGTVPLPPTTTHVSGTLSTPPTATPCYRDSVLSPSNLIVPSDGDLTGWDTPAGLARPTDRRP</sequence>
<keyword evidence="4" id="KW-0863">Zinc-finger</keyword>
<dbReference type="GO" id="GO:0006357">
    <property type="term" value="P:regulation of transcription by RNA polymerase II"/>
    <property type="evidence" value="ECO:0007669"/>
    <property type="project" value="TreeGrafter"/>
</dbReference>
<keyword evidence="2" id="KW-0804">Transcription</keyword>
<dbReference type="PANTHER" id="PTHR16089:SF40">
    <property type="entry name" value="SUPPRESSOR OF ACTIVATED EGL-4 PROTEIN 1"/>
    <property type="match status" value="1"/>
</dbReference>
<feature type="domain" description="C2H2-type" evidence="6">
    <location>
        <begin position="69"/>
        <end position="96"/>
    </location>
</feature>
<dbReference type="SMART" id="SM00355">
    <property type="entry name" value="ZnF_C2H2"/>
    <property type="match status" value="1"/>
</dbReference>
<dbReference type="InterPro" id="IPR051066">
    <property type="entry name" value="Trans_reg/Corepressor"/>
</dbReference>
<dbReference type="InterPro" id="IPR013087">
    <property type="entry name" value="Znf_C2H2_type"/>
</dbReference>
<dbReference type="InterPro" id="IPR000949">
    <property type="entry name" value="ELM2_dom"/>
</dbReference>
<feature type="compositionally biased region" description="Basic and acidic residues" evidence="5">
    <location>
        <begin position="202"/>
        <end position="214"/>
    </location>
</feature>
<evidence type="ECO:0000256" key="5">
    <source>
        <dbReference type="SAM" id="MobiDB-lite"/>
    </source>
</evidence>
<keyword evidence="1" id="KW-0805">Transcription regulation</keyword>
<gene>
    <name evidence="8" type="ORF">TCMB3V08_LOCUS1207</name>
</gene>
<dbReference type="GO" id="GO:0003714">
    <property type="term" value="F:transcription corepressor activity"/>
    <property type="evidence" value="ECO:0007669"/>
    <property type="project" value="TreeGrafter"/>
</dbReference>
<dbReference type="Gene3D" id="3.30.160.60">
    <property type="entry name" value="Classic Zinc Finger"/>
    <property type="match status" value="1"/>
</dbReference>
<feature type="region of interest" description="Disordered" evidence="5">
    <location>
        <begin position="617"/>
        <end position="640"/>
    </location>
</feature>
<protein>
    <submittedName>
        <fullName evidence="8">(California timema) hypothetical protein</fullName>
    </submittedName>
</protein>
<dbReference type="GO" id="GO:0000118">
    <property type="term" value="C:histone deacetylase complex"/>
    <property type="evidence" value="ECO:0007669"/>
    <property type="project" value="TreeGrafter"/>
</dbReference>
<feature type="domain" description="ELM2" evidence="7">
    <location>
        <begin position="818"/>
        <end position="867"/>
    </location>
</feature>
<name>A0A7R9P3P0_TIMCA</name>
<dbReference type="GO" id="GO:0005667">
    <property type="term" value="C:transcription regulator complex"/>
    <property type="evidence" value="ECO:0007669"/>
    <property type="project" value="TreeGrafter"/>
</dbReference>
<feature type="compositionally biased region" description="Pro residues" evidence="5">
    <location>
        <begin position="745"/>
        <end position="757"/>
    </location>
</feature>
<feature type="region of interest" description="Disordered" evidence="5">
    <location>
        <begin position="446"/>
        <end position="489"/>
    </location>
</feature>
<feature type="compositionally biased region" description="Polar residues" evidence="5">
    <location>
        <begin position="617"/>
        <end position="630"/>
    </location>
</feature>
<proteinExistence type="predicted"/>
<feature type="compositionally biased region" description="Low complexity" evidence="5">
    <location>
        <begin position="41"/>
        <end position="51"/>
    </location>
</feature>
<feature type="region of interest" description="Disordered" evidence="5">
    <location>
        <begin position="247"/>
        <end position="276"/>
    </location>
</feature>
<feature type="compositionally biased region" description="Polar residues" evidence="5">
    <location>
        <begin position="778"/>
        <end position="808"/>
    </location>
</feature>
<feature type="region of interest" description="Disordered" evidence="5">
    <location>
        <begin position="171"/>
        <end position="224"/>
    </location>
</feature>
<dbReference type="EMBL" id="OE179325">
    <property type="protein sequence ID" value="CAD7568438.1"/>
    <property type="molecule type" value="Genomic_DNA"/>
</dbReference>
<evidence type="ECO:0000256" key="2">
    <source>
        <dbReference type="ARBA" id="ARBA00023163"/>
    </source>
</evidence>
<dbReference type="PROSITE" id="PS00028">
    <property type="entry name" value="ZINC_FINGER_C2H2_1"/>
    <property type="match status" value="1"/>
</dbReference>
<dbReference type="PANTHER" id="PTHR16089">
    <property type="entry name" value="REST COREPRESSOR COREST PROTEIN-RELATED"/>
    <property type="match status" value="1"/>
</dbReference>
<evidence type="ECO:0000259" key="7">
    <source>
        <dbReference type="PROSITE" id="PS51156"/>
    </source>
</evidence>
<feature type="compositionally biased region" description="Low complexity" evidence="5">
    <location>
        <begin position="258"/>
        <end position="276"/>
    </location>
</feature>
<keyword evidence="4" id="KW-0479">Metal-binding</keyword>
<dbReference type="AlphaFoldDB" id="A0A7R9P3P0"/>
<keyword evidence="3" id="KW-0539">Nucleus</keyword>
<keyword evidence="4" id="KW-0862">Zinc</keyword>
<feature type="region of interest" description="Disordered" evidence="5">
    <location>
        <begin position="1"/>
        <end position="68"/>
    </location>
</feature>
<feature type="compositionally biased region" description="Low complexity" evidence="5">
    <location>
        <begin position="586"/>
        <end position="595"/>
    </location>
</feature>
<evidence type="ECO:0000313" key="8">
    <source>
        <dbReference type="EMBL" id="CAD7568438.1"/>
    </source>
</evidence>
<dbReference type="PROSITE" id="PS50157">
    <property type="entry name" value="ZINC_FINGER_C2H2_2"/>
    <property type="match status" value="1"/>
</dbReference>
<evidence type="ECO:0000256" key="3">
    <source>
        <dbReference type="ARBA" id="ARBA00023242"/>
    </source>
</evidence>
<dbReference type="GO" id="GO:0008270">
    <property type="term" value="F:zinc ion binding"/>
    <property type="evidence" value="ECO:0007669"/>
    <property type="project" value="UniProtKB-KW"/>
</dbReference>
<dbReference type="Pfam" id="PF01448">
    <property type="entry name" value="ELM2"/>
    <property type="match status" value="1"/>
</dbReference>
<evidence type="ECO:0000259" key="6">
    <source>
        <dbReference type="PROSITE" id="PS50157"/>
    </source>
</evidence>
<feature type="region of interest" description="Disordered" evidence="5">
    <location>
        <begin position="778"/>
        <end position="819"/>
    </location>
</feature>
<dbReference type="SMART" id="SM01189">
    <property type="entry name" value="ELM2"/>
    <property type="match status" value="1"/>
</dbReference>
<evidence type="ECO:0000256" key="4">
    <source>
        <dbReference type="PROSITE-ProRule" id="PRU00042"/>
    </source>
</evidence>
<feature type="region of interest" description="Disordered" evidence="5">
    <location>
        <begin position="738"/>
        <end position="760"/>
    </location>
</feature>
<feature type="region of interest" description="Disordered" evidence="5">
    <location>
        <begin position="1015"/>
        <end position="1035"/>
    </location>
</feature>
<dbReference type="PROSITE" id="PS51156">
    <property type="entry name" value="ELM2"/>
    <property type="match status" value="1"/>
</dbReference>
<reference evidence="8" key="1">
    <citation type="submission" date="2020-11" db="EMBL/GenBank/DDBJ databases">
        <authorList>
            <person name="Tran Van P."/>
        </authorList>
    </citation>
    <scope>NUCLEOTIDE SEQUENCE</scope>
</reference>
<accession>A0A7R9P3P0</accession>
<evidence type="ECO:0000256" key="1">
    <source>
        <dbReference type="ARBA" id="ARBA00023015"/>
    </source>
</evidence>